<evidence type="ECO:0000256" key="1">
    <source>
        <dbReference type="SAM" id="MobiDB-lite"/>
    </source>
</evidence>
<evidence type="ECO:0000313" key="3">
    <source>
        <dbReference type="Proteomes" id="UP000288805"/>
    </source>
</evidence>
<name>A0A438FUQ6_VITVI</name>
<dbReference type="Proteomes" id="UP000288805">
    <property type="component" value="Unassembled WGS sequence"/>
</dbReference>
<dbReference type="AlphaFoldDB" id="A0A438FUQ6"/>
<sequence>MEHVTESTVEGIRRLSCHTPTLDAIPAVASLRRVALCSVFMAPRRDRGASKALGKRPAQASQDGQAGGSPKGEVRHRPFHFGRRIPKGTSSISSRGRAFYSRVTFGHGGPITSTVRGVQIHLDPESICRILDIPPGGLRVYDAKTLADGAGFRSERGDSEDLRPCRCPRVGQTIGP</sequence>
<feature type="compositionally biased region" description="Basic residues" evidence="1">
    <location>
        <begin position="77"/>
        <end position="86"/>
    </location>
</feature>
<proteinExistence type="predicted"/>
<gene>
    <name evidence="2" type="ORF">CK203_060792</name>
</gene>
<organism evidence="2 3">
    <name type="scientific">Vitis vinifera</name>
    <name type="common">Grape</name>
    <dbReference type="NCBI Taxonomy" id="29760"/>
    <lineage>
        <taxon>Eukaryota</taxon>
        <taxon>Viridiplantae</taxon>
        <taxon>Streptophyta</taxon>
        <taxon>Embryophyta</taxon>
        <taxon>Tracheophyta</taxon>
        <taxon>Spermatophyta</taxon>
        <taxon>Magnoliopsida</taxon>
        <taxon>eudicotyledons</taxon>
        <taxon>Gunneridae</taxon>
        <taxon>Pentapetalae</taxon>
        <taxon>rosids</taxon>
        <taxon>Vitales</taxon>
        <taxon>Vitaceae</taxon>
        <taxon>Viteae</taxon>
        <taxon>Vitis</taxon>
    </lineage>
</organism>
<reference evidence="2 3" key="1">
    <citation type="journal article" date="2018" name="PLoS Genet.">
        <title>Population sequencing reveals clonal diversity and ancestral inbreeding in the grapevine cultivar Chardonnay.</title>
        <authorList>
            <person name="Roach M.J."/>
            <person name="Johnson D.L."/>
            <person name="Bohlmann J."/>
            <person name="van Vuuren H.J."/>
            <person name="Jones S.J."/>
            <person name="Pretorius I.S."/>
            <person name="Schmidt S.A."/>
            <person name="Borneman A.R."/>
        </authorList>
    </citation>
    <scope>NUCLEOTIDE SEQUENCE [LARGE SCALE GENOMIC DNA]</scope>
    <source>
        <strain evidence="3">cv. Chardonnay</strain>
        <tissue evidence="2">Leaf</tissue>
    </source>
</reference>
<protein>
    <submittedName>
        <fullName evidence="2">Uncharacterized protein</fullName>
    </submittedName>
</protein>
<comment type="caution">
    <text evidence="2">The sequence shown here is derived from an EMBL/GenBank/DDBJ whole genome shotgun (WGS) entry which is preliminary data.</text>
</comment>
<feature type="region of interest" description="Disordered" evidence="1">
    <location>
        <begin position="48"/>
        <end position="93"/>
    </location>
</feature>
<accession>A0A438FUQ6</accession>
<dbReference type="EMBL" id="QGNW01000734">
    <property type="protein sequence ID" value="RVW63697.1"/>
    <property type="molecule type" value="Genomic_DNA"/>
</dbReference>
<evidence type="ECO:0000313" key="2">
    <source>
        <dbReference type="EMBL" id="RVW63697.1"/>
    </source>
</evidence>